<feature type="domain" description="ACT" evidence="7">
    <location>
        <begin position="741"/>
        <end position="819"/>
    </location>
</feature>
<comment type="function">
    <text evidence="6">Modifies, by uridylylation and deuridylylation, the PII regulatory proteins (GlnB and homologs), in response to the nitrogen status of the cell that GlnD senses through the glutamine level. Under low glutamine levels, catalyzes the conversion of the PII proteins and UTP to PII-UMP and PPi, while under higher glutamine levels, GlnD hydrolyzes PII-UMP to PII and UMP (deuridylylation). Thus, controls uridylylation state and activity of the PII proteins, and plays an important role in the regulation of nitrogen metabolism.</text>
</comment>
<evidence type="ECO:0000256" key="3">
    <source>
        <dbReference type="ARBA" id="ARBA00022801"/>
    </source>
</evidence>
<comment type="catalytic activity">
    <reaction evidence="6">
        <text>[protein-PII]-L-tyrosine + UTP = [protein-PII]-uridylyl-L-tyrosine + diphosphate</text>
        <dbReference type="Rhea" id="RHEA:13673"/>
        <dbReference type="Rhea" id="RHEA-COMP:12147"/>
        <dbReference type="Rhea" id="RHEA-COMP:12148"/>
        <dbReference type="ChEBI" id="CHEBI:33019"/>
        <dbReference type="ChEBI" id="CHEBI:46398"/>
        <dbReference type="ChEBI" id="CHEBI:46858"/>
        <dbReference type="ChEBI" id="CHEBI:90602"/>
        <dbReference type="EC" id="2.7.7.59"/>
    </reaction>
</comment>
<dbReference type="Gene3D" id="3.30.460.10">
    <property type="entry name" value="Beta Polymerase, domain 2"/>
    <property type="match status" value="1"/>
</dbReference>
<dbReference type="Pfam" id="PF01909">
    <property type="entry name" value="NTP_transf_2"/>
    <property type="match status" value="1"/>
</dbReference>
<proteinExistence type="inferred from homology"/>
<feature type="region of interest" description="Uridylyltransferase" evidence="6">
    <location>
        <begin position="1"/>
        <end position="371"/>
    </location>
</feature>
<evidence type="ECO:0000256" key="1">
    <source>
        <dbReference type="ARBA" id="ARBA00022679"/>
    </source>
</evidence>
<keyword evidence="9" id="KW-1185">Reference proteome</keyword>
<dbReference type="RefSeq" id="WP_185675713.1">
    <property type="nucleotide sequence ID" value="NZ_JACHVB010000034.1"/>
</dbReference>
<protein>
    <recommendedName>
        <fullName evidence="6">Bifunctional uridylyltransferase/uridylyl-removing enzyme</fullName>
        <shortName evidence="6">UTase/UR</shortName>
    </recommendedName>
    <alternativeName>
        <fullName evidence="6">Bifunctional [protein-PII] modification enzyme</fullName>
    </alternativeName>
    <alternativeName>
        <fullName evidence="6">Bifunctional nitrogen sensor protein</fullName>
    </alternativeName>
    <domain>
        <recommendedName>
            <fullName evidence="6">[Protein-PII] uridylyltransferase</fullName>
            <shortName evidence="6">PII uridylyltransferase</shortName>
            <shortName evidence="6">UTase</shortName>
            <ecNumber evidence="6">2.7.7.59</ecNumber>
        </recommendedName>
    </domain>
    <domain>
        <recommendedName>
            <fullName evidence="6">[Protein-PII]-UMP uridylyl-removing enzyme</fullName>
            <shortName evidence="6">UR</shortName>
            <ecNumber evidence="6">3.1.4.-</ecNumber>
        </recommendedName>
    </domain>
</protein>
<dbReference type="InterPro" id="IPR010043">
    <property type="entry name" value="UTase/UR"/>
</dbReference>
<dbReference type="EC" id="3.1.4.-" evidence="6"/>
<dbReference type="EMBL" id="JACHVB010000034">
    <property type="protein sequence ID" value="MBC2594745.1"/>
    <property type="molecule type" value="Genomic_DNA"/>
</dbReference>
<dbReference type="SUPFAM" id="SSF81301">
    <property type="entry name" value="Nucleotidyltransferase"/>
    <property type="match status" value="1"/>
</dbReference>
<organism evidence="8 9">
    <name type="scientific">Ruficoccus amylovorans</name>
    <dbReference type="NCBI Taxonomy" id="1804625"/>
    <lineage>
        <taxon>Bacteria</taxon>
        <taxon>Pseudomonadati</taxon>
        <taxon>Verrucomicrobiota</taxon>
        <taxon>Opitutia</taxon>
        <taxon>Puniceicoccales</taxon>
        <taxon>Cerasicoccaceae</taxon>
        <taxon>Ruficoccus</taxon>
    </lineage>
</organism>
<evidence type="ECO:0000313" key="9">
    <source>
        <dbReference type="Proteomes" id="UP000546464"/>
    </source>
</evidence>
<dbReference type="InterPro" id="IPR013546">
    <property type="entry name" value="PII_UdlTrfase/GS_AdlTrfase"/>
</dbReference>
<comment type="domain">
    <text evidence="6">Has four distinct domains: an N-terminal nucleotidyltransferase (NT) domain responsible for UTase activity, a central HD domain that encodes UR activity, and two C-terminal ACT domains that seem to have a role in glutamine sensing.</text>
</comment>
<dbReference type="HAMAP" id="MF_00277">
    <property type="entry name" value="PII_uridylyl_transf"/>
    <property type="match status" value="1"/>
</dbReference>
<dbReference type="InterPro" id="IPR002912">
    <property type="entry name" value="ACT_dom"/>
</dbReference>
<dbReference type="Gene3D" id="1.10.3090.10">
    <property type="entry name" value="cca-adding enzyme, domain 2"/>
    <property type="match status" value="1"/>
</dbReference>
<comment type="similarity">
    <text evidence="6">Belongs to the GlnD family.</text>
</comment>
<dbReference type="AlphaFoldDB" id="A0A842HDW1"/>
<dbReference type="NCBIfam" id="TIGR01693">
    <property type="entry name" value="UTase_glnD"/>
    <property type="match status" value="1"/>
</dbReference>
<dbReference type="GO" id="GO:0008773">
    <property type="term" value="F:[protein-PII] uridylyltransferase activity"/>
    <property type="evidence" value="ECO:0007669"/>
    <property type="project" value="UniProtKB-UniRule"/>
</dbReference>
<dbReference type="Gene3D" id="1.20.120.330">
    <property type="entry name" value="Nucleotidyltransferases domain 2"/>
    <property type="match status" value="1"/>
</dbReference>
<evidence type="ECO:0000256" key="4">
    <source>
        <dbReference type="ARBA" id="ARBA00022842"/>
    </source>
</evidence>
<dbReference type="GO" id="GO:0006808">
    <property type="term" value="P:regulation of nitrogen utilization"/>
    <property type="evidence" value="ECO:0007669"/>
    <property type="project" value="UniProtKB-UniRule"/>
</dbReference>
<dbReference type="PROSITE" id="PS51671">
    <property type="entry name" value="ACT"/>
    <property type="match status" value="2"/>
</dbReference>
<gene>
    <name evidence="6 8" type="primary">glnD</name>
    <name evidence="8" type="ORF">H5P28_10780</name>
</gene>
<dbReference type="Pfam" id="PF08335">
    <property type="entry name" value="GlnD_UR_UTase"/>
    <property type="match status" value="1"/>
</dbReference>
<dbReference type="CDD" id="cd04873">
    <property type="entry name" value="ACT_UUR-ACR-like"/>
    <property type="match status" value="2"/>
</dbReference>
<keyword evidence="1 6" id="KW-0808">Transferase</keyword>
<comment type="caution">
    <text evidence="6">Lacks conserved residue(s) required for the propagation of feature annotation.</text>
</comment>
<dbReference type="SUPFAM" id="SSF55021">
    <property type="entry name" value="ACT-like"/>
    <property type="match status" value="2"/>
</dbReference>
<dbReference type="CDD" id="cd05401">
    <property type="entry name" value="NT_GlnE_GlnD_like"/>
    <property type="match status" value="1"/>
</dbReference>
<feature type="domain" description="ACT" evidence="7">
    <location>
        <begin position="860"/>
        <end position="938"/>
    </location>
</feature>
<dbReference type="GO" id="GO:0008081">
    <property type="term" value="F:phosphoric diester hydrolase activity"/>
    <property type="evidence" value="ECO:0007669"/>
    <property type="project" value="UniProtKB-UniRule"/>
</dbReference>
<evidence type="ECO:0000259" key="7">
    <source>
        <dbReference type="PROSITE" id="PS51671"/>
    </source>
</evidence>
<reference evidence="8 9" key="1">
    <citation type="submission" date="2020-07" db="EMBL/GenBank/DDBJ databases">
        <authorList>
            <person name="Feng X."/>
        </authorList>
    </citation>
    <scope>NUCLEOTIDE SEQUENCE [LARGE SCALE GENOMIC DNA]</scope>
    <source>
        <strain evidence="8 9">JCM31066</strain>
    </source>
</reference>
<dbReference type="InterPro" id="IPR043519">
    <property type="entry name" value="NT_sf"/>
</dbReference>
<evidence type="ECO:0000313" key="8">
    <source>
        <dbReference type="EMBL" id="MBC2594745.1"/>
    </source>
</evidence>
<dbReference type="InterPro" id="IPR002934">
    <property type="entry name" value="Polymerase_NTP_transf_dom"/>
</dbReference>
<comment type="caution">
    <text evidence="8">The sequence shown here is derived from an EMBL/GenBank/DDBJ whole genome shotgun (WGS) entry which is preliminary data.</text>
</comment>
<comment type="cofactor">
    <cofactor evidence="6">
        <name>Mg(2+)</name>
        <dbReference type="ChEBI" id="CHEBI:18420"/>
    </cofactor>
</comment>
<accession>A0A842HDW1</accession>
<sequence length="938" mass="108433">MSSITEDPLFRRIRQHAEKRLVFGPGSGPGEKLPKLKEYARLEREMLQRYHRKGDAGLRVAKARTIMVDVLLEKLYQHAIETYKLKHGKLPCEVALVALGGYGREELSPFSDIDLMFLFPKRVKEVAIKPLQETLTNEILYPLWDLSLKVGHSTRTIKEALEEAKLEDQSKNALLEARLICGSQKVFDKFTHDYNRMLEHEDPTPYVRFRLKDQAERREKYGGTVFMQEPDIKNGVGGLRDYQNILWMARIRLGEGSLDALERRRYLTPQERKSLETSYSFLLRVRNELHFESTRPTDLLNLEKQPSVAWALGYRREDIFRRVEWFMRDYYSHANRIYTLSRLLEQRLAITGMPGKERITLRDVIRSRQTSLEKRFDGFILREGVLGHEHSGIFGEDPDRLIRVFRYAQQYRARLDIELQSLITNSTQLITPRITHAESPNRTFRSILQERGQVYPTLSLMHELGVLGRFIPEFGELTCLVQHEFYHRYTADIHVLNTIHELDQVFEGVGEFVTPYQEAIRQAETPALLYLILLLHDLGKSDGVEDHCERGVALAAPILKRMDVPEKFHPLVLFIIKNHLEMARFWQRFDVDDPRTIQSFAELVENEEALRHLFVCTYCDARGTAKGLWNEYKDALHRQLYRASFDLLHDEEEVARKTREHIEMIHKKLIASSLPDIPEDQIEAHFNLLPERYFLHNSAEDIELHLRMINNLLGQITEADSVGSLVPMVDWKDDIDQGMSVVNVVTWDRAGLFYKLAGALTVAGVNILSTKAISRGDHITIDTFYVVDPSGGVVTNAHAREIFEKELNDALLTNKDLMPGIQEKARQASRAKMYETDSRLRAPIPSSVDIYHELSLRRTIVEIQTNDHVGLLYQLSKAIFDHGFDITFARISTERTAALDTFYIERIDHGDKADTSSLVALRDTLNRIISCEDFQAVI</sequence>
<evidence type="ECO:0000256" key="5">
    <source>
        <dbReference type="ARBA" id="ARBA00023268"/>
    </source>
</evidence>
<dbReference type="InterPro" id="IPR045865">
    <property type="entry name" value="ACT-like_dom_sf"/>
</dbReference>
<dbReference type="PANTHER" id="PTHR47320">
    <property type="entry name" value="BIFUNCTIONAL URIDYLYLTRANSFERASE/URIDYLYL-REMOVING ENZYME"/>
    <property type="match status" value="1"/>
</dbReference>
<comment type="activity regulation">
    <text evidence="6">Uridylyltransferase (UTase) activity is inhibited by glutamine, while glutamine activates uridylyl-removing (UR) activity.</text>
</comment>
<dbReference type="PIRSF" id="PIRSF006288">
    <property type="entry name" value="PII_uridyltransf"/>
    <property type="match status" value="1"/>
</dbReference>
<dbReference type="PANTHER" id="PTHR47320:SF1">
    <property type="entry name" value="BIFUNCTIONAL URIDYLYLTRANSFERASE_URIDYLYL-REMOVING ENZYME"/>
    <property type="match status" value="1"/>
</dbReference>
<keyword evidence="3 6" id="KW-0378">Hydrolase</keyword>
<comment type="catalytic activity">
    <reaction evidence="6">
        <text>[protein-PII]-uridylyl-L-tyrosine + H2O = [protein-PII]-L-tyrosine + UMP + H(+)</text>
        <dbReference type="Rhea" id="RHEA:48600"/>
        <dbReference type="Rhea" id="RHEA-COMP:12147"/>
        <dbReference type="Rhea" id="RHEA-COMP:12148"/>
        <dbReference type="ChEBI" id="CHEBI:15377"/>
        <dbReference type="ChEBI" id="CHEBI:15378"/>
        <dbReference type="ChEBI" id="CHEBI:46858"/>
        <dbReference type="ChEBI" id="CHEBI:57865"/>
        <dbReference type="ChEBI" id="CHEBI:90602"/>
    </reaction>
</comment>
<evidence type="ECO:0000256" key="2">
    <source>
        <dbReference type="ARBA" id="ARBA00022695"/>
    </source>
</evidence>
<keyword evidence="5 6" id="KW-0511">Multifunctional enzyme</keyword>
<dbReference type="SUPFAM" id="SSF81593">
    <property type="entry name" value="Nucleotidyltransferase substrate binding subunit/domain"/>
    <property type="match status" value="1"/>
</dbReference>
<dbReference type="Proteomes" id="UP000546464">
    <property type="component" value="Unassembled WGS sequence"/>
</dbReference>
<dbReference type="EC" id="2.7.7.59" evidence="6"/>
<dbReference type="SUPFAM" id="SSF81891">
    <property type="entry name" value="Poly A polymerase C-terminal region-like"/>
    <property type="match status" value="1"/>
</dbReference>
<keyword evidence="4 6" id="KW-0460">Magnesium</keyword>
<keyword evidence="2 6" id="KW-0548">Nucleotidyltransferase</keyword>
<evidence type="ECO:0000256" key="6">
    <source>
        <dbReference type="HAMAP-Rule" id="MF_00277"/>
    </source>
</evidence>
<name>A0A842HDW1_9BACT</name>